<evidence type="ECO:0000256" key="1">
    <source>
        <dbReference type="ARBA" id="ARBA00000085"/>
    </source>
</evidence>
<evidence type="ECO:0000256" key="5">
    <source>
        <dbReference type="ARBA" id="ARBA00023012"/>
    </source>
</evidence>
<dbReference type="PROSITE" id="PS50110">
    <property type="entry name" value="RESPONSE_REGULATORY"/>
    <property type="match status" value="1"/>
</dbReference>
<dbReference type="InterPro" id="IPR001789">
    <property type="entry name" value="Sig_transdc_resp-reg_receiver"/>
</dbReference>
<dbReference type="InterPro" id="IPR036097">
    <property type="entry name" value="HisK_dim/P_sf"/>
</dbReference>
<dbReference type="EC" id="2.7.13.3" evidence="2"/>
<feature type="coiled-coil region" evidence="10">
    <location>
        <begin position="123"/>
        <end position="157"/>
    </location>
</feature>
<dbReference type="Pfam" id="PF00072">
    <property type="entry name" value="Response_reg"/>
    <property type="match status" value="1"/>
</dbReference>
<dbReference type="SUPFAM" id="SSF55874">
    <property type="entry name" value="ATPase domain of HSP90 chaperone/DNA topoisomerase II/histidine kinase"/>
    <property type="match status" value="1"/>
</dbReference>
<accession>A0A1Z4LN35</accession>
<dbReference type="SUPFAM" id="SSF52172">
    <property type="entry name" value="CheY-like"/>
    <property type="match status" value="1"/>
</dbReference>
<dbReference type="PROSITE" id="PS50109">
    <property type="entry name" value="HIS_KIN"/>
    <property type="match status" value="1"/>
</dbReference>
<dbReference type="Proteomes" id="UP000218418">
    <property type="component" value="Chromosome"/>
</dbReference>
<keyword evidence="5" id="KW-0902">Two-component regulatory system</keyword>
<evidence type="ECO:0000256" key="2">
    <source>
        <dbReference type="ARBA" id="ARBA00012438"/>
    </source>
</evidence>
<dbReference type="FunFam" id="3.40.50.2300:FF:000001">
    <property type="entry name" value="DNA-binding response regulator PhoB"/>
    <property type="match status" value="1"/>
</dbReference>
<evidence type="ECO:0000313" key="14">
    <source>
        <dbReference type="Proteomes" id="UP000218418"/>
    </source>
</evidence>
<keyword evidence="8" id="KW-0804">Transcription</keyword>
<evidence type="ECO:0000256" key="8">
    <source>
        <dbReference type="ARBA" id="ARBA00023163"/>
    </source>
</evidence>
<evidence type="ECO:0000313" key="13">
    <source>
        <dbReference type="EMBL" id="BAY82623.1"/>
    </source>
</evidence>
<dbReference type="SMART" id="SM00448">
    <property type="entry name" value="REC"/>
    <property type="match status" value="1"/>
</dbReference>
<organism evidence="13 14">
    <name type="scientific">Calothrix parasitica NIES-267</name>
    <dbReference type="NCBI Taxonomy" id="1973488"/>
    <lineage>
        <taxon>Bacteria</taxon>
        <taxon>Bacillati</taxon>
        <taxon>Cyanobacteriota</taxon>
        <taxon>Cyanophyceae</taxon>
        <taxon>Nostocales</taxon>
        <taxon>Calotrichaceae</taxon>
        <taxon>Calothrix</taxon>
    </lineage>
</organism>
<name>A0A1Z4LN35_9CYAN</name>
<dbReference type="InterPro" id="IPR011006">
    <property type="entry name" value="CheY-like_superfamily"/>
</dbReference>
<dbReference type="GO" id="GO:0000155">
    <property type="term" value="F:phosphorelay sensor kinase activity"/>
    <property type="evidence" value="ECO:0007669"/>
    <property type="project" value="InterPro"/>
</dbReference>
<dbReference type="PANTHER" id="PTHR43065">
    <property type="entry name" value="SENSOR HISTIDINE KINASE"/>
    <property type="match status" value="1"/>
</dbReference>
<evidence type="ECO:0000256" key="3">
    <source>
        <dbReference type="ARBA" id="ARBA00022553"/>
    </source>
</evidence>
<dbReference type="CDD" id="cd19920">
    <property type="entry name" value="REC_PA4781-like"/>
    <property type="match status" value="1"/>
</dbReference>
<gene>
    <name evidence="13" type="ORF">NIES267_21070</name>
</gene>
<dbReference type="EMBL" id="AP018227">
    <property type="protein sequence ID" value="BAY82623.1"/>
    <property type="molecule type" value="Genomic_DNA"/>
</dbReference>
<proteinExistence type="predicted"/>
<dbReference type="Pfam" id="PF02518">
    <property type="entry name" value="HATPase_c"/>
    <property type="match status" value="1"/>
</dbReference>
<evidence type="ECO:0000259" key="11">
    <source>
        <dbReference type="PROSITE" id="PS50109"/>
    </source>
</evidence>
<keyword evidence="14" id="KW-1185">Reference proteome</keyword>
<keyword evidence="3 9" id="KW-0597">Phosphoprotein</keyword>
<sequence length="429" mass="47683">MASNSILIVDDTPNNIRLLFDVLDSAGFDISVVRNGETALEKLHHIQPDLILLDVMMPGIDGFETCRRVKSNPETSDIPIIFMTALSDTEHKVSGLKIGAIDYITKPIQVEEVLARVNVHLDLRNAQIKAQQEVIERKKTELELRETLASMQQMQTQLIQSEKMSALGNLVAGVAHEINNPLGFLNGSISNATDNVEDLLEHIKLYQQECSSPTDAISEHAEDIDLKYLSEDLPKIFESMRKATYRIQSISNSLRTFSRGDTQCKVNADLNEGIENTLLILKYRLKANDKRPAIEVITNYGDLPQVKCFPGQLNQVFMNILANAIDALDESNKELSFKEIEANPNKIIVKTSLEDSQVKISIADNGQGMSSKVKQKIFDHLFTTKRVGKGTGLGLSIARQIIIEKHGGSLEVNSEFGKGTDFIITIPLE</sequence>
<dbReference type="InterPro" id="IPR036890">
    <property type="entry name" value="HATPase_C_sf"/>
</dbReference>
<dbReference type="AlphaFoldDB" id="A0A1Z4LN35"/>
<keyword evidence="4 13" id="KW-0808">Transferase</keyword>
<feature type="modified residue" description="4-aspartylphosphate" evidence="9">
    <location>
        <position position="54"/>
    </location>
</feature>
<comment type="catalytic activity">
    <reaction evidence="1">
        <text>ATP + protein L-histidine = ADP + protein N-phospho-L-histidine.</text>
        <dbReference type="EC" id="2.7.13.3"/>
    </reaction>
</comment>
<evidence type="ECO:0000256" key="10">
    <source>
        <dbReference type="SAM" id="Coils"/>
    </source>
</evidence>
<dbReference type="InterPro" id="IPR003594">
    <property type="entry name" value="HATPase_dom"/>
</dbReference>
<feature type="domain" description="Response regulatory" evidence="12">
    <location>
        <begin position="5"/>
        <end position="121"/>
    </location>
</feature>
<dbReference type="PANTHER" id="PTHR43065:SF50">
    <property type="entry name" value="HISTIDINE KINASE"/>
    <property type="match status" value="1"/>
</dbReference>
<evidence type="ECO:0000256" key="7">
    <source>
        <dbReference type="ARBA" id="ARBA00023125"/>
    </source>
</evidence>
<evidence type="ECO:0000256" key="6">
    <source>
        <dbReference type="ARBA" id="ARBA00023015"/>
    </source>
</evidence>
<dbReference type="GO" id="GO:0003677">
    <property type="term" value="F:DNA binding"/>
    <property type="evidence" value="ECO:0007669"/>
    <property type="project" value="UniProtKB-KW"/>
</dbReference>
<keyword evidence="4 13" id="KW-0418">Kinase</keyword>
<dbReference type="SMART" id="SM00387">
    <property type="entry name" value="HATPase_c"/>
    <property type="match status" value="1"/>
</dbReference>
<dbReference type="Gene3D" id="3.40.50.2300">
    <property type="match status" value="1"/>
</dbReference>
<keyword evidence="6" id="KW-0805">Transcription regulation</keyword>
<dbReference type="CDD" id="cd00082">
    <property type="entry name" value="HisKA"/>
    <property type="match status" value="1"/>
</dbReference>
<dbReference type="SMART" id="SM00388">
    <property type="entry name" value="HisKA"/>
    <property type="match status" value="1"/>
</dbReference>
<keyword evidence="10" id="KW-0175">Coiled coil</keyword>
<feature type="domain" description="Histidine kinase" evidence="11">
    <location>
        <begin position="173"/>
        <end position="429"/>
    </location>
</feature>
<evidence type="ECO:0000256" key="9">
    <source>
        <dbReference type="PROSITE-ProRule" id="PRU00169"/>
    </source>
</evidence>
<dbReference type="OrthoDB" id="569699at2"/>
<dbReference type="SUPFAM" id="SSF47384">
    <property type="entry name" value="Homodimeric domain of signal transducing histidine kinase"/>
    <property type="match status" value="1"/>
</dbReference>
<dbReference type="InterPro" id="IPR003661">
    <property type="entry name" value="HisK_dim/P_dom"/>
</dbReference>
<dbReference type="InterPro" id="IPR005467">
    <property type="entry name" value="His_kinase_dom"/>
</dbReference>
<dbReference type="Gene3D" id="1.10.287.130">
    <property type="match status" value="1"/>
</dbReference>
<keyword evidence="7" id="KW-0238">DNA-binding</keyword>
<dbReference type="Gene3D" id="3.30.565.10">
    <property type="entry name" value="Histidine kinase-like ATPase, C-terminal domain"/>
    <property type="match status" value="1"/>
</dbReference>
<evidence type="ECO:0000259" key="12">
    <source>
        <dbReference type="PROSITE" id="PS50110"/>
    </source>
</evidence>
<dbReference type="InterPro" id="IPR004358">
    <property type="entry name" value="Sig_transdc_His_kin-like_C"/>
</dbReference>
<evidence type="ECO:0000256" key="4">
    <source>
        <dbReference type="ARBA" id="ARBA00022777"/>
    </source>
</evidence>
<protein>
    <recommendedName>
        <fullName evidence="2">histidine kinase</fullName>
        <ecNumber evidence="2">2.7.13.3</ecNumber>
    </recommendedName>
</protein>
<reference evidence="13 14" key="1">
    <citation type="submission" date="2017-06" db="EMBL/GenBank/DDBJ databases">
        <title>Genome sequencing of cyanobaciteial culture collection at National Institute for Environmental Studies (NIES).</title>
        <authorList>
            <person name="Hirose Y."/>
            <person name="Shimura Y."/>
            <person name="Fujisawa T."/>
            <person name="Nakamura Y."/>
            <person name="Kawachi M."/>
        </authorList>
    </citation>
    <scope>NUCLEOTIDE SEQUENCE [LARGE SCALE GENOMIC DNA]</scope>
    <source>
        <strain evidence="13 14">NIES-267</strain>
    </source>
</reference>
<dbReference type="PRINTS" id="PR00344">
    <property type="entry name" value="BCTRLSENSOR"/>
</dbReference>